<gene>
    <name evidence="1" type="ORF">F2Q69_00011933</name>
</gene>
<dbReference type="Proteomes" id="UP000712600">
    <property type="component" value="Unassembled WGS sequence"/>
</dbReference>
<reference evidence="1" key="1">
    <citation type="submission" date="2019-12" db="EMBL/GenBank/DDBJ databases">
        <title>Genome sequencing and annotation of Brassica cretica.</title>
        <authorList>
            <person name="Studholme D.J."/>
            <person name="Sarris P."/>
        </authorList>
    </citation>
    <scope>NUCLEOTIDE SEQUENCE</scope>
    <source>
        <strain evidence="1">PFS-109/04</strain>
        <tissue evidence="1">Leaf</tissue>
    </source>
</reference>
<dbReference type="EMBL" id="QGKX02000996">
    <property type="protein sequence ID" value="KAF3552708.1"/>
    <property type="molecule type" value="Genomic_DNA"/>
</dbReference>
<accession>A0A8S9QNE2</accession>
<evidence type="ECO:0000313" key="2">
    <source>
        <dbReference type="Proteomes" id="UP000712600"/>
    </source>
</evidence>
<dbReference type="AlphaFoldDB" id="A0A8S9QNE2"/>
<proteinExistence type="predicted"/>
<evidence type="ECO:0000313" key="1">
    <source>
        <dbReference type="EMBL" id="KAF3552708.1"/>
    </source>
</evidence>
<sequence>MLQCHGEANEAFTKEMVNYVDELDVDLDTLVEKFSQGRRVSERAVAGALRFPVEKTPLLLPRLLSLSPCRSSGPDLIHRRHLGEFRFREVEASKAPSPPALFPGDGGFLSSAFAGFSLLGVKVFFALRRRLLVPYFRFRVFLSLFLRFRVGFDGGALVGG</sequence>
<protein>
    <submittedName>
        <fullName evidence="1">Uncharacterized protein</fullName>
    </submittedName>
</protein>
<comment type="caution">
    <text evidence="1">The sequence shown here is derived from an EMBL/GenBank/DDBJ whole genome shotgun (WGS) entry which is preliminary data.</text>
</comment>
<name>A0A8S9QNE2_BRACR</name>
<organism evidence="1 2">
    <name type="scientific">Brassica cretica</name>
    <name type="common">Mustard</name>
    <dbReference type="NCBI Taxonomy" id="69181"/>
    <lineage>
        <taxon>Eukaryota</taxon>
        <taxon>Viridiplantae</taxon>
        <taxon>Streptophyta</taxon>
        <taxon>Embryophyta</taxon>
        <taxon>Tracheophyta</taxon>
        <taxon>Spermatophyta</taxon>
        <taxon>Magnoliopsida</taxon>
        <taxon>eudicotyledons</taxon>
        <taxon>Gunneridae</taxon>
        <taxon>Pentapetalae</taxon>
        <taxon>rosids</taxon>
        <taxon>malvids</taxon>
        <taxon>Brassicales</taxon>
        <taxon>Brassicaceae</taxon>
        <taxon>Brassiceae</taxon>
        <taxon>Brassica</taxon>
    </lineage>
</organism>